<organism evidence="1 2">
    <name type="scientific">Rhodococcus qingshengii JCM 15477</name>
    <dbReference type="NCBI Taxonomy" id="1303681"/>
    <lineage>
        <taxon>Bacteria</taxon>
        <taxon>Bacillati</taxon>
        <taxon>Actinomycetota</taxon>
        <taxon>Actinomycetes</taxon>
        <taxon>Mycobacteriales</taxon>
        <taxon>Nocardiaceae</taxon>
        <taxon>Rhodococcus</taxon>
        <taxon>Rhodococcus erythropolis group</taxon>
    </lineage>
</organism>
<sequence>MVSYRNGGGVMERYKITLADGSSGDEFFESDNQAILAATAANGGTSQGLHVQRYDDRGRLLPTKLPPGGHCGTRCSRAHLQKDAGTAWTRRR</sequence>
<protein>
    <submittedName>
        <fullName evidence="1">Uncharacterized protein</fullName>
    </submittedName>
</protein>
<dbReference type="Proteomes" id="UP000831484">
    <property type="component" value="Plasmid pdjl-6-4"/>
</dbReference>
<accession>A0AB38RN45</accession>
<dbReference type="AlphaFoldDB" id="A0AB38RN45"/>
<keyword evidence="2" id="KW-1185">Reference proteome</keyword>
<keyword evidence="1" id="KW-0614">Plasmid</keyword>
<dbReference type="RefSeq" id="WP_231914991.1">
    <property type="nucleotide sequence ID" value="NZ_CP096567.1"/>
</dbReference>
<gene>
    <name evidence="1" type="ORF">M0639_31715</name>
</gene>
<dbReference type="EMBL" id="CP096567">
    <property type="protein sequence ID" value="UPU46772.1"/>
    <property type="molecule type" value="Genomic_DNA"/>
</dbReference>
<proteinExistence type="predicted"/>
<reference evidence="2" key="1">
    <citation type="journal article" date="2022" name="Environ. Microbiol.">
        <title>Functional analysis, diversity, and distribution of carbendazim hydrolases MheI and CbmA, responsible for the initial step in carbendazim degradation.</title>
        <authorList>
            <person name="Zhang M."/>
            <person name="Bai X."/>
            <person name="Li Q."/>
            <person name="Zhang L."/>
            <person name="Zhu Q."/>
            <person name="Gao S."/>
            <person name="Ke Z."/>
            <person name="Jiang M."/>
            <person name="Hu J."/>
            <person name="Qiu J."/>
            <person name="Hong Q."/>
        </authorList>
    </citation>
    <scope>NUCLEOTIDE SEQUENCE [LARGE SCALE GENOMIC DNA]</scope>
    <source>
        <strain evidence="2">djl-6</strain>
    </source>
</reference>
<evidence type="ECO:0000313" key="2">
    <source>
        <dbReference type="Proteomes" id="UP000831484"/>
    </source>
</evidence>
<geneLocation type="plasmid" evidence="1 2">
    <name>pdjl-6-4</name>
</geneLocation>
<evidence type="ECO:0000313" key="1">
    <source>
        <dbReference type="EMBL" id="UPU46772.1"/>
    </source>
</evidence>
<name>A0AB38RN45_RHOSG</name>